<gene>
    <name evidence="1" type="ORF">HDA36_000574</name>
</gene>
<evidence type="ECO:0008006" key="3">
    <source>
        <dbReference type="Google" id="ProtNLM"/>
    </source>
</evidence>
<dbReference type="RefSeq" id="WP_281397654.1">
    <property type="nucleotide sequence ID" value="NZ_BAAAJD010000023.1"/>
</dbReference>
<reference evidence="1 2" key="1">
    <citation type="submission" date="2020-08" db="EMBL/GenBank/DDBJ databases">
        <title>Sequencing the genomes of 1000 actinobacteria strains.</title>
        <authorList>
            <person name="Klenk H.-P."/>
        </authorList>
    </citation>
    <scope>NUCLEOTIDE SEQUENCE [LARGE SCALE GENOMIC DNA]</scope>
    <source>
        <strain evidence="1 2">DSM 44551</strain>
    </source>
</reference>
<keyword evidence="2" id="KW-1185">Reference proteome</keyword>
<protein>
    <recommendedName>
        <fullName evidence="3">O-methyltransferase</fullName>
    </recommendedName>
</protein>
<evidence type="ECO:0000313" key="1">
    <source>
        <dbReference type="EMBL" id="MBB5430490.1"/>
    </source>
</evidence>
<comment type="caution">
    <text evidence="1">The sequence shown here is derived from an EMBL/GenBank/DDBJ whole genome shotgun (WGS) entry which is preliminary data.</text>
</comment>
<accession>A0A7W8QHR5</accession>
<name>A0A7W8QHR5_9ACTN</name>
<dbReference type="Proteomes" id="UP000572635">
    <property type="component" value="Unassembled WGS sequence"/>
</dbReference>
<dbReference type="AlphaFoldDB" id="A0A7W8QHR5"/>
<proteinExistence type="predicted"/>
<organism evidence="1 2">
    <name type="scientific">Nocardiopsis composta</name>
    <dbReference type="NCBI Taxonomy" id="157465"/>
    <lineage>
        <taxon>Bacteria</taxon>
        <taxon>Bacillati</taxon>
        <taxon>Actinomycetota</taxon>
        <taxon>Actinomycetes</taxon>
        <taxon>Streptosporangiales</taxon>
        <taxon>Nocardiopsidaceae</taxon>
        <taxon>Nocardiopsis</taxon>
    </lineage>
</organism>
<dbReference type="EMBL" id="JACHDB010000001">
    <property type="protein sequence ID" value="MBB5430490.1"/>
    <property type="molecule type" value="Genomic_DNA"/>
</dbReference>
<sequence length="44" mass="4877">MVCDNVVSGRREYADYLEYVRDPAGPFLSVTVPGQGGLEISMKR</sequence>
<evidence type="ECO:0000313" key="2">
    <source>
        <dbReference type="Proteomes" id="UP000572635"/>
    </source>
</evidence>